<evidence type="ECO:0000259" key="1">
    <source>
        <dbReference type="Pfam" id="PF01431"/>
    </source>
</evidence>
<evidence type="ECO:0000313" key="3">
    <source>
        <dbReference type="Proteomes" id="UP000230233"/>
    </source>
</evidence>
<dbReference type="Pfam" id="PF01431">
    <property type="entry name" value="Peptidase_M13"/>
    <property type="match status" value="1"/>
</dbReference>
<dbReference type="InterPro" id="IPR018497">
    <property type="entry name" value="Peptidase_M13_C"/>
</dbReference>
<dbReference type="OrthoDB" id="5866043at2759"/>
<dbReference type="GO" id="GO:0004222">
    <property type="term" value="F:metalloendopeptidase activity"/>
    <property type="evidence" value="ECO:0007669"/>
    <property type="project" value="InterPro"/>
</dbReference>
<dbReference type="PANTHER" id="PTHR11733:SF233">
    <property type="entry name" value="PEPTIDASE M13 C-TERMINAL DOMAIN-CONTAINING PROTEIN"/>
    <property type="match status" value="1"/>
</dbReference>
<dbReference type="Gene3D" id="3.40.390.10">
    <property type="entry name" value="Collagenase (Catalytic Domain)"/>
    <property type="match status" value="1"/>
</dbReference>
<protein>
    <recommendedName>
        <fullName evidence="1">Peptidase M13 C-terminal domain-containing protein</fullName>
    </recommendedName>
</protein>
<name>A0A2G5V4R8_9PELO</name>
<dbReference type="PROSITE" id="PS51885">
    <property type="entry name" value="NEPRILYSIN"/>
    <property type="match status" value="1"/>
</dbReference>
<keyword evidence="3" id="KW-1185">Reference proteome</keyword>
<feature type="domain" description="Peptidase M13 C-terminal" evidence="1">
    <location>
        <begin position="571"/>
        <end position="736"/>
    </location>
</feature>
<dbReference type="Pfam" id="PF12078">
    <property type="entry name" value="DUF3557"/>
    <property type="match status" value="1"/>
</dbReference>
<accession>A0A2G5V4R8</accession>
<reference evidence="3" key="1">
    <citation type="submission" date="2017-10" db="EMBL/GenBank/DDBJ databases">
        <title>Rapid genome shrinkage in a self-fertile nematode reveals novel sperm competition proteins.</title>
        <authorList>
            <person name="Yin D."/>
            <person name="Schwarz E.M."/>
            <person name="Thomas C.G."/>
            <person name="Felde R.L."/>
            <person name="Korf I.F."/>
            <person name="Cutter A.D."/>
            <person name="Schartner C.M."/>
            <person name="Ralston E.J."/>
            <person name="Meyer B.J."/>
            <person name="Haag E.S."/>
        </authorList>
    </citation>
    <scope>NUCLEOTIDE SEQUENCE [LARGE SCALE GENOMIC DNA]</scope>
    <source>
        <strain evidence="3">JU1422</strain>
    </source>
</reference>
<dbReference type="SUPFAM" id="SSF55486">
    <property type="entry name" value="Metalloproteases ('zincins'), catalytic domain"/>
    <property type="match status" value="1"/>
</dbReference>
<dbReference type="GO" id="GO:0016485">
    <property type="term" value="P:protein processing"/>
    <property type="evidence" value="ECO:0007669"/>
    <property type="project" value="TreeGrafter"/>
</dbReference>
<proteinExistence type="predicted"/>
<dbReference type="STRING" id="1611254.A0A2G5V4R8"/>
<dbReference type="Proteomes" id="UP000230233">
    <property type="component" value="Chromosome II"/>
</dbReference>
<dbReference type="EMBL" id="PDUG01000002">
    <property type="protein sequence ID" value="PIC46641.1"/>
    <property type="molecule type" value="Genomic_DNA"/>
</dbReference>
<dbReference type="InterPro" id="IPR024079">
    <property type="entry name" value="MetalloPept_cat_dom_sf"/>
</dbReference>
<dbReference type="PANTHER" id="PTHR11733">
    <property type="entry name" value="ZINC METALLOPROTEASE FAMILY M13 NEPRILYSIN-RELATED"/>
    <property type="match status" value="1"/>
</dbReference>
<gene>
    <name evidence="2" type="primary">Cnig_chr_II.g6261</name>
    <name evidence="2" type="ORF">B9Z55_006261</name>
</gene>
<dbReference type="InterPro" id="IPR021942">
    <property type="entry name" value="DUF3557"/>
</dbReference>
<comment type="caution">
    <text evidence="2">The sequence shown here is derived from an EMBL/GenBank/DDBJ whole genome shotgun (WGS) entry which is preliminary data.</text>
</comment>
<dbReference type="AlphaFoldDB" id="A0A2G5V4R8"/>
<dbReference type="GO" id="GO:0005886">
    <property type="term" value="C:plasma membrane"/>
    <property type="evidence" value="ECO:0007669"/>
    <property type="project" value="TreeGrafter"/>
</dbReference>
<sequence length="750" mass="87370">MVTTLSSICVLEYLSFERRQYIASQIPGFRKVVKSLPLHLDSLAISVDKIRIDQNEYYSTNRRSNNFYLCINELRKRLIQNPIIDGTVFLSAIFEKDRVELEKLMLDLIGNRSMIYTKELAFLDPWLYRFPEKLKIQAEIIEDRLFPLSLEDLDRIANILGPKPLKEFSTQLNNYQIFTHPIVRNSQKLVLWSGSEDFDHRRINHRNIHLKDYDRRILINHMNAWIANVNEVEKEFSGDIEVSGDNNLKLLEEEISIKEMMYLEKCKSGGKRVKANESIADFSVDPCDDFYAHVCPMGTTKQDFLSSIWETKRQIVRDYKFEHPENLLVKDFSVEKTRKVSEIVTQFLHSEESLTLCNFNKKIVSIFTRHLLEFNIGESDSLGNWKRSSCEQKMEMVRELPYPTQKFINSRMILSQAMDGSIANSLMKKLDKKLRQLFPKLKMGVLKELRRTPWAVENGALEMYEDALQKINFTTFSDIRKPIKHAQSVFIQAKNKCIDLIHGKYSMEIEDGICEVIAVGGAVRYINKPIESVYQGDLRDILTDQTAAFNSKDNHIYIGNDFTLLANTDYLSDLYGGIGFSMTHEILHTLVFDYRDFESHNSLAEFWTKDAKCVEEQTRKTCETFPTVTCDTKETFEEDAADLAAYRIVWNLYKKAYIRKTVVEKYEDLDKKQLFFYGAAVVFCSPNGMEKYSYHDTNHSNVYQRVNSLMSQMDGFSEAFKCKPSDRMVRNRARTCELYGSKAERKRKLG</sequence>
<evidence type="ECO:0000313" key="2">
    <source>
        <dbReference type="EMBL" id="PIC46641.1"/>
    </source>
</evidence>
<organism evidence="2 3">
    <name type="scientific">Caenorhabditis nigoni</name>
    <dbReference type="NCBI Taxonomy" id="1611254"/>
    <lineage>
        <taxon>Eukaryota</taxon>
        <taxon>Metazoa</taxon>
        <taxon>Ecdysozoa</taxon>
        <taxon>Nematoda</taxon>
        <taxon>Chromadorea</taxon>
        <taxon>Rhabditida</taxon>
        <taxon>Rhabditina</taxon>
        <taxon>Rhabditomorpha</taxon>
        <taxon>Rhabditoidea</taxon>
        <taxon>Rhabditidae</taxon>
        <taxon>Peloderinae</taxon>
        <taxon>Caenorhabditis</taxon>
    </lineage>
</organism>
<dbReference type="InterPro" id="IPR000718">
    <property type="entry name" value="Peptidase_M13"/>
</dbReference>